<name>A0A1I4DSV3_9PROT</name>
<dbReference type="GO" id="GO:0016831">
    <property type="term" value="F:carboxy-lyase activity"/>
    <property type="evidence" value="ECO:0007669"/>
    <property type="project" value="InterPro"/>
</dbReference>
<dbReference type="GO" id="GO:0016787">
    <property type="term" value="F:hydrolase activity"/>
    <property type="evidence" value="ECO:0007669"/>
    <property type="project" value="InterPro"/>
</dbReference>
<dbReference type="PANTHER" id="PTHR21240">
    <property type="entry name" value="2-AMINO-3-CARBOXYLMUCONATE-6-SEMIALDEHYDE DECARBOXYLASE"/>
    <property type="match status" value="1"/>
</dbReference>
<gene>
    <name evidence="3" type="ORF">SAMN02745775_112107</name>
</gene>
<reference evidence="3 4" key="1">
    <citation type="submission" date="2016-10" db="EMBL/GenBank/DDBJ databases">
        <authorList>
            <person name="de Groot N.N."/>
        </authorList>
    </citation>
    <scope>NUCLEOTIDE SEQUENCE [LARGE SCALE GENOMIC DNA]</scope>
    <source>
        <strain evidence="3 4">DSM 19981</strain>
    </source>
</reference>
<accession>A0A1I4DSV3</accession>
<dbReference type="InterPro" id="IPR032465">
    <property type="entry name" value="ACMSD"/>
</dbReference>
<sequence length="293" mass="33569">MAYSIAAIDAVTNYEFADPELERKGWQESFIRGKIGAEESRIKGLTPEAFIEKMDRAGVEHCFLLAIKAGSALNTINRRVPYEKVAEMVRRYPTRFSALAGVDPTEGMRGLRELKYAVKELGFIGAHLYPHWFEMAPDHARYYPIYAKCCELGIPIQMQIGHCLRYSEERPLKSVGRPITLDTIACDFPELKLVGIHIGWPWTEEMIAVAYKHPNVYIGTDAYAPKHWDEKFVRYMNSFGQDKVIFGTDYPVIDLERARVEFEALGLREVAKRKVLRDNAIRLYGLKMPLSDE</sequence>
<evidence type="ECO:0000259" key="2">
    <source>
        <dbReference type="Pfam" id="PF04909"/>
    </source>
</evidence>
<dbReference type="AlphaFoldDB" id="A0A1I4DSV3"/>
<protein>
    <recommendedName>
        <fullName evidence="2">Amidohydrolase-related domain-containing protein</fullName>
    </recommendedName>
</protein>
<dbReference type="SUPFAM" id="SSF51556">
    <property type="entry name" value="Metallo-dependent hydrolases"/>
    <property type="match status" value="1"/>
</dbReference>
<dbReference type="InterPro" id="IPR006680">
    <property type="entry name" value="Amidohydro-rel"/>
</dbReference>
<keyword evidence="1" id="KW-0456">Lyase</keyword>
<dbReference type="Proteomes" id="UP000199473">
    <property type="component" value="Unassembled WGS sequence"/>
</dbReference>
<dbReference type="STRING" id="1123062.SAMN02745775_112107"/>
<evidence type="ECO:0000313" key="4">
    <source>
        <dbReference type="Proteomes" id="UP000199473"/>
    </source>
</evidence>
<proteinExistence type="predicted"/>
<dbReference type="PANTHER" id="PTHR21240:SF19">
    <property type="entry name" value="CATALYTIC_ HYDROLASE"/>
    <property type="match status" value="1"/>
</dbReference>
<keyword evidence="4" id="KW-1185">Reference proteome</keyword>
<feature type="domain" description="Amidohydrolase-related" evidence="2">
    <location>
        <begin position="82"/>
        <end position="286"/>
    </location>
</feature>
<dbReference type="InterPro" id="IPR032466">
    <property type="entry name" value="Metal_Hydrolase"/>
</dbReference>
<evidence type="ECO:0000256" key="1">
    <source>
        <dbReference type="ARBA" id="ARBA00023239"/>
    </source>
</evidence>
<organism evidence="3 4">
    <name type="scientific">Falsiroseomonas stagni DSM 19981</name>
    <dbReference type="NCBI Taxonomy" id="1123062"/>
    <lineage>
        <taxon>Bacteria</taxon>
        <taxon>Pseudomonadati</taxon>
        <taxon>Pseudomonadota</taxon>
        <taxon>Alphaproteobacteria</taxon>
        <taxon>Acetobacterales</taxon>
        <taxon>Roseomonadaceae</taxon>
        <taxon>Falsiroseomonas</taxon>
    </lineage>
</organism>
<dbReference type="EMBL" id="FOSQ01000012">
    <property type="protein sequence ID" value="SFK96702.1"/>
    <property type="molecule type" value="Genomic_DNA"/>
</dbReference>
<dbReference type="RefSeq" id="WP_175534119.1">
    <property type="nucleotide sequence ID" value="NZ_FOSQ01000012.1"/>
</dbReference>
<evidence type="ECO:0000313" key="3">
    <source>
        <dbReference type="EMBL" id="SFK96702.1"/>
    </source>
</evidence>
<dbReference type="Pfam" id="PF04909">
    <property type="entry name" value="Amidohydro_2"/>
    <property type="match status" value="1"/>
</dbReference>
<dbReference type="Gene3D" id="3.20.20.140">
    <property type="entry name" value="Metal-dependent hydrolases"/>
    <property type="match status" value="1"/>
</dbReference>